<dbReference type="Proteomes" id="UP000002358">
    <property type="component" value="Chromosome 1"/>
</dbReference>
<evidence type="ECO:0000256" key="6">
    <source>
        <dbReference type="ARBA" id="ARBA00022777"/>
    </source>
</evidence>
<dbReference type="SMART" id="SM00220">
    <property type="entry name" value="S_TKc"/>
    <property type="match status" value="1"/>
</dbReference>
<reference evidence="13" key="1">
    <citation type="submission" date="2021-01" db="UniProtKB">
        <authorList>
            <consortium name="EnsemblMetazoa"/>
        </authorList>
    </citation>
    <scope>IDENTIFICATION</scope>
</reference>
<keyword evidence="7 10" id="KW-0067">ATP-binding</keyword>
<dbReference type="RefSeq" id="NP_001154934.1">
    <property type="nucleotide sequence ID" value="NM_001161462.1"/>
</dbReference>
<dbReference type="GO" id="GO:0007165">
    <property type="term" value="P:signal transduction"/>
    <property type="evidence" value="ECO:0007669"/>
    <property type="project" value="TreeGrafter"/>
</dbReference>
<dbReference type="GO" id="GO:0030332">
    <property type="term" value="F:cyclin binding"/>
    <property type="evidence" value="ECO:0007669"/>
    <property type="project" value="TreeGrafter"/>
</dbReference>
<dbReference type="CDD" id="cd07835">
    <property type="entry name" value="STKc_CDK1_CdkB_like"/>
    <property type="match status" value="1"/>
</dbReference>
<dbReference type="SUPFAM" id="SSF56112">
    <property type="entry name" value="Protein kinase-like (PK-like)"/>
    <property type="match status" value="1"/>
</dbReference>
<feature type="binding site" evidence="10">
    <location>
        <position position="33"/>
    </location>
    <ligand>
        <name>ATP</name>
        <dbReference type="ChEBI" id="CHEBI:30616"/>
    </ligand>
</feature>
<evidence type="ECO:0000256" key="3">
    <source>
        <dbReference type="ARBA" id="ARBA00022527"/>
    </source>
</evidence>
<dbReference type="OrthoDB" id="1732493at2759"/>
<dbReference type="GeneID" id="100117828"/>
<keyword evidence="14" id="KW-1185">Reference proteome</keyword>
<evidence type="ECO:0000256" key="5">
    <source>
        <dbReference type="ARBA" id="ARBA00022741"/>
    </source>
</evidence>
<dbReference type="InterPro" id="IPR008271">
    <property type="entry name" value="Ser/Thr_kinase_AS"/>
</dbReference>
<dbReference type="FunCoup" id="A0A7M6URI9">
    <property type="interactions" value="615"/>
</dbReference>
<protein>
    <recommendedName>
        <fullName evidence="2">cyclin-dependent kinase</fullName>
        <ecNumber evidence="2">2.7.11.22</ecNumber>
    </recommendedName>
</protein>
<dbReference type="InterPro" id="IPR050108">
    <property type="entry name" value="CDK"/>
</dbReference>
<dbReference type="PROSITE" id="PS00107">
    <property type="entry name" value="PROTEIN_KINASE_ATP"/>
    <property type="match status" value="1"/>
</dbReference>
<keyword evidence="4" id="KW-0808">Transferase</keyword>
<evidence type="ECO:0000256" key="7">
    <source>
        <dbReference type="ARBA" id="ARBA00022840"/>
    </source>
</evidence>
<dbReference type="CTD" id="1017"/>
<proteinExistence type="inferred from homology"/>
<evidence type="ECO:0000256" key="10">
    <source>
        <dbReference type="PROSITE-ProRule" id="PRU10141"/>
    </source>
</evidence>
<comment type="catalytic activity">
    <reaction evidence="9">
        <text>L-seryl-[protein] + ATP = O-phospho-L-seryl-[protein] + ADP + H(+)</text>
        <dbReference type="Rhea" id="RHEA:17989"/>
        <dbReference type="Rhea" id="RHEA-COMP:9863"/>
        <dbReference type="Rhea" id="RHEA-COMP:11604"/>
        <dbReference type="ChEBI" id="CHEBI:15378"/>
        <dbReference type="ChEBI" id="CHEBI:29999"/>
        <dbReference type="ChEBI" id="CHEBI:30616"/>
        <dbReference type="ChEBI" id="CHEBI:83421"/>
        <dbReference type="ChEBI" id="CHEBI:456216"/>
        <dbReference type="EC" id="2.7.11.22"/>
    </reaction>
</comment>
<keyword evidence="6" id="KW-0418">Kinase</keyword>
<dbReference type="InParanoid" id="A0A7M6URI9"/>
<dbReference type="GO" id="GO:0005524">
    <property type="term" value="F:ATP binding"/>
    <property type="evidence" value="ECO:0007669"/>
    <property type="project" value="UniProtKB-UniRule"/>
</dbReference>
<dbReference type="GO" id="GO:0010389">
    <property type="term" value="P:regulation of G2/M transition of mitotic cell cycle"/>
    <property type="evidence" value="ECO:0007669"/>
    <property type="project" value="TreeGrafter"/>
</dbReference>
<evidence type="ECO:0000259" key="12">
    <source>
        <dbReference type="PROSITE" id="PS50011"/>
    </source>
</evidence>
<evidence type="ECO:0000313" key="14">
    <source>
        <dbReference type="Proteomes" id="UP000002358"/>
    </source>
</evidence>
<dbReference type="InterPro" id="IPR000719">
    <property type="entry name" value="Prot_kinase_dom"/>
</dbReference>
<dbReference type="InterPro" id="IPR017441">
    <property type="entry name" value="Protein_kinase_ATP_BS"/>
</dbReference>
<dbReference type="EnsemblMetazoa" id="NM_001161462">
    <property type="protein sequence ID" value="NP_001154934"/>
    <property type="gene ID" value="GeneID_100117828"/>
</dbReference>
<dbReference type="Pfam" id="PF00069">
    <property type="entry name" value="Pkinase"/>
    <property type="match status" value="1"/>
</dbReference>
<organism evidence="13 14">
    <name type="scientific">Nasonia vitripennis</name>
    <name type="common">Parasitic wasp</name>
    <dbReference type="NCBI Taxonomy" id="7425"/>
    <lineage>
        <taxon>Eukaryota</taxon>
        <taxon>Metazoa</taxon>
        <taxon>Ecdysozoa</taxon>
        <taxon>Arthropoda</taxon>
        <taxon>Hexapoda</taxon>
        <taxon>Insecta</taxon>
        <taxon>Pterygota</taxon>
        <taxon>Neoptera</taxon>
        <taxon>Endopterygota</taxon>
        <taxon>Hymenoptera</taxon>
        <taxon>Apocrita</taxon>
        <taxon>Proctotrupomorpha</taxon>
        <taxon>Chalcidoidea</taxon>
        <taxon>Pteromalidae</taxon>
        <taxon>Pteromalinae</taxon>
        <taxon>Nasonia</taxon>
    </lineage>
</organism>
<evidence type="ECO:0000256" key="11">
    <source>
        <dbReference type="RuleBase" id="RU000304"/>
    </source>
</evidence>
<evidence type="ECO:0000256" key="1">
    <source>
        <dbReference type="ARBA" id="ARBA00006485"/>
    </source>
</evidence>
<dbReference type="SMR" id="A0A7M6URI9"/>
<dbReference type="GO" id="GO:0010468">
    <property type="term" value="P:regulation of gene expression"/>
    <property type="evidence" value="ECO:0007669"/>
    <property type="project" value="TreeGrafter"/>
</dbReference>
<dbReference type="PROSITE" id="PS50011">
    <property type="entry name" value="PROTEIN_KINASE_DOM"/>
    <property type="match status" value="1"/>
</dbReference>
<dbReference type="PANTHER" id="PTHR24056">
    <property type="entry name" value="CELL DIVISION PROTEIN KINASE"/>
    <property type="match status" value="1"/>
</dbReference>
<dbReference type="Gene3D" id="1.10.510.10">
    <property type="entry name" value="Transferase(Phosphotransferase) domain 1"/>
    <property type="match status" value="1"/>
</dbReference>
<keyword evidence="3 11" id="KW-0723">Serine/threonine-protein kinase</keyword>
<dbReference type="EC" id="2.7.11.22" evidence="2"/>
<feature type="domain" description="Protein kinase" evidence="12">
    <location>
        <begin position="4"/>
        <end position="285"/>
    </location>
</feature>
<dbReference type="GO" id="GO:0000082">
    <property type="term" value="P:G1/S transition of mitotic cell cycle"/>
    <property type="evidence" value="ECO:0007669"/>
    <property type="project" value="TreeGrafter"/>
</dbReference>
<dbReference type="FunFam" id="1.10.510.10:FF:000184">
    <property type="entry name" value="cyclin-dependent kinase 5 homolog"/>
    <property type="match status" value="1"/>
</dbReference>
<dbReference type="AlphaFoldDB" id="A0A7M6URI9"/>
<comment type="similarity">
    <text evidence="1">Belongs to the protein kinase superfamily. CMGC Ser/Thr protein kinase family. CDC2/CDKX subfamily.</text>
</comment>
<dbReference type="PROSITE" id="PS00108">
    <property type="entry name" value="PROTEIN_KINASE_ST"/>
    <property type="match status" value="1"/>
</dbReference>
<keyword evidence="5 10" id="KW-0547">Nucleotide-binding</keyword>
<dbReference type="KEGG" id="nvi:100117828"/>
<dbReference type="FunFam" id="3.30.200.20:FF:000215">
    <property type="entry name" value="Cyclin-dependent kinase 2 (CDK2L)"/>
    <property type="match status" value="1"/>
</dbReference>
<evidence type="ECO:0000313" key="13">
    <source>
        <dbReference type="EnsemblMetazoa" id="NP_001154934"/>
    </source>
</evidence>
<dbReference type="PANTHER" id="PTHR24056:SF254">
    <property type="entry name" value="CYCLIN-DEPENDENT KINASE 2"/>
    <property type="match status" value="1"/>
</dbReference>
<dbReference type="GO" id="GO:0005634">
    <property type="term" value="C:nucleus"/>
    <property type="evidence" value="ECO:0007669"/>
    <property type="project" value="TreeGrafter"/>
</dbReference>
<dbReference type="GO" id="GO:0000307">
    <property type="term" value="C:cyclin-dependent protein kinase holoenzyme complex"/>
    <property type="evidence" value="ECO:0007669"/>
    <property type="project" value="TreeGrafter"/>
</dbReference>
<accession>A0A7M6URI9</accession>
<dbReference type="GO" id="GO:0004693">
    <property type="term" value="F:cyclin-dependent protein serine/threonine kinase activity"/>
    <property type="evidence" value="ECO:0007669"/>
    <property type="project" value="UniProtKB-EC"/>
</dbReference>
<name>A0A7M6URI9_NASVI</name>
<dbReference type="InterPro" id="IPR011009">
    <property type="entry name" value="Kinase-like_dom_sf"/>
</dbReference>
<evidence type="ECO:0000256" key="4">
    <source>
        <dbReference type="ARBA" id="ARBA00022679"/>
    </source>
</evidence>
<evidence type="ECO:0000256" key="2">
    <source>
        <dbReference type="ARBA" id="ARBA00012425"/>
    </source>
</evidence>
<dbReference type="Gene3D" id="3.30.200.20">
    <property type="entry name" value="Phosphorylase Kinase, domain 1"/>
    <property type="match status" value="1"/>
</dbReference>
<sequence>MDNFYKIEKIGEGTYGVVYKAKDKITGKLVALKKIRLETESEGVPSTAIREISLLKELTHENVIQLLDVVQGDKYLYLVFEFLQQDLKKLLDSLKTGLSPQLVKSYLWQLLKAIAFCHVNRILHRDLKPQNLLVDQEGYLKLADFGLARSFGVPVRTFTHEVVTLWYRAPEILLGTKLYSTAVDVWSLGCIFAEMATKRALFPGDSEIDQLFRIFRTLGTPDETVWPGVSQLQDYKSMFPQWEATDLDEVVPMFDDKAKDLLMKLLIYDPNMRITAKQALSHSYFEGVKLVPPPMPKKD</sequence>
<comment type="catalytic activity">
    <reaction evidence="8">
        <text>L-threonyl-[protein] + ATP = O-phospho-L-threonyl-[protein] + ADP + H(+)</text>
        <dbReference type="Rhea" id="RHEA:46608"/>
        <dbReference type="Rhea" id="RHEA-COMP:11060"/>
        <dbReference type="Rhea" id="RHEA-COMP:11605"/>
        <dbReference type="ChEBI" id="CHEBI:15378"/>
        <dbReference type="ChEBI" id="CHEBI:30013"/>
        <dbReference type="ChEBI" id="CHEBI:30616"/>
        <dbReference type="ChEBI" id="CHEBI:61977"/>
        <dbReference type="ChEBI" id="CHEBI:456216"/>
        <dbReference type="EC" id="2.7.11.22"/>
    </reaction>
</comment>
<evidence type="ECO:0000256" key="9">
    <source>
        <dbReference type="ARBA" id="ARBA00048367"/>
    </source>
</evidence>
<evidence type="ECO:0000256" key="8">
    <source>
        <dbReference type="ARBA" id="ARBA00047811"/>
    </source>
</evidence>
<dbReference type="GO" id="GO:0005737">
    <property type="term" value="C:cytoplasm"/>
    <property type="evidence" value="ECO:0007669"/>
    <property type="project" value="TreeGrafter"/>
</dbReference>